<keyword evidence="1" id="KW-0472">Membrane</keyword>
<accession>A0A1H8L5Q3</accession>
<dbReference type="EMBL" id="FNXB01000012">
    <property type="protein sequence ID" value="SEH86500.1"/>
    <property type="molecule type" value="Genomic_DNA"/>
</dbReference>
<gene>
    <name evidence="2" type="ORF">RTCCBAU85039_2763</name>
    <name evidence="3" type="ORF">SAMN05216228_1010122</name>
</gene>
<sequence>MSSIQLPDGVEDHSRFQRRVWAVQRLAWILFAIILVACLLGLLGRGGPFSSQTVTLAGASLEIPSISRWNAPDQIRVTFASSADARTLLVNKQFFEAFSVETIDPPPMTTIASHGRVGYAFPPDMDAEMVVVLRLQTQFPWLHEFEIGTGSDIVKRSVFIFP</sequence>
<proteinExistence type="predicted"/>
<feature type="transmembrane region" description="Helical" evidence="1">
    <location>
        <begin position="26"/>
        <end position="43"/>
    </location>
</feature>
<reference evidence="3 5" key="1">
    <citation type="submission" date="2016-10" db="EMBL/GenBank/DDBJ databases">
        <authorList>
            <person name="Varghese N."/>
            <person name="Submissions S."/>
        </authorList>
    </citation>
    <scope>NUCLEOTIDE SEQUENCE [LARGE SCALE GENOMIC DNA]</scope>
    <source>
        <strain evidence="3 5">CGMCC 1.7071</strain>
    </source>
</reference>
<protein>
    <submittedName>
        <fullName evidence="3">Protein-L-isoaspartate(D-aspartate) O-methyltransferase</fullName>
    </submittedName>
</protein>
<reference evidence="4" key="2">
    <citation type="submission" date="2016-10" db="EMBL/GenBank/DDBJ databases">
        <authorList>
            <person name="Wibberg D."/>
        </authorList>
    </citation>
    <scope>NUCLEOTIDE SEQUENCE [LARGE SCALE GENOMIC DNA]</scope>
</reference>
<dbReference type="STRING" id="501024.RTCCBAU85039_2763"/>
<evidence type="ECO:0000313" key="2">
    <source>
        <dbReference type="EMBL" id="SEH86500.1"/>
    </source>
</evidence>
<keyword evidence="5" id="KW-1185">Reference proteome</keyword>
<evidence type="ECO:0000313" key="3">
    <source>
        <dbReference type="EMBL" id="SEO00435.1"/>
    </source>
</evidence>
<dbReference type="Proteomes" id="UP000183063">
    <property type="component" value="Unassembled WGS sequence"/>
</dbReference>
<name>A0A1H8L5Q3_9HYPH</name>
<evidence type="ECO:0000313" key="5">
    <source>
        <dbReference type="Proteomes" id="UP000198939"/>
    </source>
</evidence>
<reference evidence="2" key="3">
    <citation type="submission" date="2016-10" db="EMBL/GenBank/DDBJ databases">
        <authorList>
            <person name="de Groot N.N."/>
        </authorList>
    </citation>
    <scope>NUCLEOTIDE SEQUENCE [LARGE SCALE GENOMIC DNA]</scope>
    <source>
        <strain evidence="2">CCBAU85039</strain>
    </source>
</reference>
<dbReference type="Proteomes" id="UP000198939">
    <property type="component" value="Unassembled WGS sequence"/>
</dbReference>
<evidence type="ECO:0000313" key="4">
    <source>
        <dbReference type="Proteomes" id="UP000183063"/>
    </source>
</evidence>
<organism evidence="2 4">
    <name type="scientific">Rhizobium tibeticum</name>
    <dbReference type="NCBI Taxonomy" id="501024"/>
    <lineage>
        <taxon>Bacteria</taxon>
        <taxon>Pseudomonadati</taxon>
        <taxon>Pseudomonadota</taxon>
        <taxon>Alphaproteobacteria</taxon>
        <taxon>Hyphomicrobiales</taxon>
        <taxon>Rhizobiaceae</taxon>
        <taxon>Rhizobium/Agrobacterium group</taxon>
        <taxon>Rhizobium</taxon>
    </lineage>
</organism>
<dbReference type="AlphaFoldDB" id="A0A1H8L5Q3"/>
<keyword evidence="1" id="KW-1133">Transmembrane helix</keyword>
<evidence type="ECO:0000256" key="1">
    <source>
        <dbReference type="SAM" id="Phobius"/>
    </source>
</evidence>
<dbReference type="EMBL" id="FOCV01000010">
    <property type="protein sequence ID" value="SEO00435.1"/>
    <property type="molecule type" value="Genomic_DNA"/>
</dbReference>
<keyword evidence="1" id="KW-0812">Transmembrane</keyword>